<evidence type="ECO:0008006" key="3">
    <source>
        <dbReference type="Google" id="ProtNLM"/>
    </source>
</evidence>
<keyword evidence="2" id="KW-1185">Reference proteome</keyword>
<gene>
    <name evidence="1" type="ORF">H9X81_04360</name>
</gene>
<dbReference type="Proteomes" id="UP000724149">
    <property type="component" value="Unassembled WGS sequence"/>
</dbReference>
<dbReference type="EMBL" id="JACSNR010000003">
    <property type="protein sequence ID" value="MBM6922926.1"/>
    <property type="molecule type" value="Genomic_DNA"/>
</dbReference>
<evidence type="ECO:0000313" key="1">
    <source>
        <dbReference type="EMBL" id="MBM6922926.1"/>
    </source>
</evidence>
<protein>
    <recommendedName>
        <fullName evidence="3">Phage integrase, N-terminal SAM-like domain</fullName>
    </recommendedName>
</protein>
<reference evidence="1 2" key="1">
    <citation type="journal article" date="2021" name="Sci. Rep.">
        <title>The distribution of antibiotic resistance genes in chicken gut microbiota commensals.</title>
        <authorList>
            <person name="Juricova H."/>
            <person name="Matiasovicova J."/>
            <person name="Kubasova T."/>
            <person name="Cejkova D."/>
            <person name="Rychlik I."/>
        </authorList>
    </citation>
    <scope>NUCLEOTIDE SEQUENCE [LARGE SCALE GENOMIC DNA]</scope>
    <source>
        <strain evidence="1 2">An564</strain>
    </source>
</reference>
<dbReference type="RefSeq" id="WP_204720122.1">
    <property type="nucleotide sequence ID" value="NZ_JACSNR010000003.1"/>
</dbReference>
<comment type="caution">
    <text evidence="1">The sequence shown here is derived from an EMBL/GenBank/DDBJ whole genome shotgun (WGS) entry which is preliminary data.</text>
</comment>
<proteinExistence type="predicted"/>
<sequence>MKTDRNTLHEMERLYQLWEAEVTSAQEQGRLTEKTARTYLLHSSNFLRWCKGEFEPGSRKR</sequence>
<accession>A0ABS2GLE5</accession>
<evidence type="ECO:0000313" key="2">
    <source>
        <dbReference type="Proteomes" id="UP000724149"/>
    </source>
</evidence>
<organism evidence="1 2">
    <name type="scientific">Hydrogenoanaerobacterium saccharovorans</name>
    <dbReference type="NCBI Taxonomy" id="474960"/>
    <lineage>
        <taxon>Bacteria</taxon>
        <taxon>Bacillati</taxon>
        <taxon>Bacillota</taxon>
        <taxon>Clostridia</taxon>
        <taxon>Eubacteriales</taxon>
        <taxon>Oscillospiraceae</taxon>
        <taxon>Hydrogenoanaerobacterium</taxon>
    </lineage>
</organism>
<name>A0ABS2GLE5_9FIRM</name>